<feature type="region of interest" description="Disordered" evidence="1">
    <location>
        <begin position="63"/>
        <end position="84"/>
    </location>
</feature>
<evidence type="ECO:0000256" key="1">
    <source>
        <dbReference type="SAM" id="MobiDB-lite"/>
    </source>
</evidence>
<reference evidence="4" key="1">
    <citation type="submission" date="2016-10" db="EMBL/GenBank/DDBJ databases">
        <authorList>
            <person name="Varghese N."/>
            <person name="Submissions S."/>
        </authorList>
    </citation>
    <scope>NUCLEOTIDE SEQUENCE [LARGE SCALE GENOMIC DNA]</scope>
    <source>
        <strain evidence="4">DC30,IBRC 10041,KCTC 4046</strain>
    </source>
</reference>
<proteinExistence type="predicted"/>
<feature type="domain" description="Domain of unknown function" evidence="2">
    <location>
        <begin position="12"/>
        <end position="70"/>
    </location>
</feature>
<accession>A0A1H3MUD7</accession>
<name>A0A1H3MUD7_9EURY</name>
<dbReference type="EMBL" id="FNPC01000010">
    <property type="protein sequence ID" value="SDY80332.1"/>
    <property type="molecule type" value="Genomic_DNA"/>
</dbReference>
<dbReference type="InterPro" id="IPR058415">
    <property type="entry name" value="DUF8102"/>
</dbReference>
<gene>
    <name evidence="3" type="ORF">SAMN05216564_11094</name>
</gene>
<dbReference type="AlphaFoldDB" id="A0A1H3MUD7"/>
<sequence>MGPSEYQRPGAILTRQQRDYLRGNVDKSGDADRAFRYKIRKRLRAAIHDLSLIYEQMPTRELRTTFEDEHRPEKPGDDPIPGYAPRDTYGMVGHGYEDELGIPREGDLASGFPGGKSIIEATLEHLVESNPDHSKANPAMQRSLRDSVACLCRAATAAQIRPELVLEEGYNTFLQDYEQMDWVGYVRRDTEGTKYGEALEIIRSPGKINLKRQHIRAIKQRGRTVEDLVERYD</sequence>
<dbReference type="Pfam" id="PF26404">
    <property type="entry name" value="DUF8102"/>
    <property type="match status" value="1"/>
</dbReference>
<keyword evidence="4" id="KW-1185">Reference proteome</keyword>
<evidence type="ECO:0000313" key="3">
    <source>
        <dbReference type="EMBL" id="SDY80332.1"/>
    </source>
</evidence>
<evidence type="ECO:0000313" key="4">
    <source>
        <dbReference type="Proteomes" id="UP000199079"/>
    </source>
</evidence>
<organism evidence="3 4">
    <name type="scientific">Halopenitus persicus</name>
    <dbReference type="NCBI Taxonomy" id="1048396"/>
    <lineage>
        <taxon>Archaea</taxon>
        <taxon>Methanobacteriati</taxon>
        <taxon>Methanobacteriota</taxon>
        <taxon>Stenosarchaea group</taxon>
        <taxon>Halobacteria</taxon>
        <taxon>Halobacteriales</taxon>
        <taxon>Haloferacaceae</taxon>
        <taxon>Halopenitus</taxon>
    </lineage>
</organism>
<dbReference type="Proteomes" id="UP000199079">
    <property type="component" value="Unassembled WGS sequence"/>
</dbReference>
<feature type="compositionally biased region" description="Basic and acidic residues" evidence="1">
    <location>
        <begin position="63"/>
        <end position="77"/>
    </location>
</feature>
<protein>
    <recommendedName>
        <fullName evidence="2">Domain of unknown function domain-containing protein</fullName>
    </recommendedName>
</protein>
<evidence type="ECO:0000259" key="2">
    <source>
        <dbReference type="Pfam" id="PF26404"/>
    </source>
</evidence>